<dbReference type="PROSITE" id="PS50113">
    <property type="entry name" value="PAC"/>
    <property type="match status" value="1"/>
</dbReference>
<dbReference type="GO" id="GO:0009881">
    <property type="term" value="F:photoreceptor activity"/>
    <property type="evidence" value="ECO:0007669"/>
    <property type="project" value="UniProtKB-KW"/>
</dbReference>
<dbReference type="SUPFAM" id="SSF55785">
    <property type="entry name" value="PYP-like sensor domain (PAS domain)"/>
    <property type="match status" value="1"/>
</dbReference>
<accession>A0A126X2G7</accession>
<organism evidence="9">
    <name type="scientific">Pityrogramma trifoliata</name>
    <dbReference type="NCBI Taxonomy" id="164275"/>
    <lineage>
        <taxon>Eukaryota</taxon>
        <taxon>Viridiplantae</taxon>
        <taxon>Streptophyta</taxon>
        <taxon>Embryophyta</taxon>
        <taxon>Tracheophyta</taxon>
        <taxon>Polypodiopsida</taxon>
        <taxon>Polypodiidae</taxon>
        <taxon>Polypodiales</taxon>
        <taxon>Pteridineae</taxon>
        <taxon>Pteridaceae</taxon>
        <taxon>Pteridoideae</taxon>
        <taxon>Pityrogramma</taxon>
    </lineage>
</organism>
<dbReference type="InterPro" id="IPR035965">
    <property type="entry name" value="PAS-like_dom_sf"/>
</dbReference>
<name>A0A126X2G7_9MONI</name>
<dbReference type="Pfam" id="PF13426">
    <property type="entry name" value="PAS_9"/>
    <property type="match status" value="1"/>
</dbReference>
<keyword evidence="1" id="KW-0600">Photoreceptor protein</keyword>
<feature type="domain" description="PAC" evidence="8">
    <location>
        <begin position="158"/>
        <end position="212"/>
    </location>
</feature>
<dbReference type="SMART" id="SM00086">
    <property type="entry name" value="PAC"/>
    <property type="match status" value="1"/>
</dbReference>
<dbReference type="NCBIfam" id="TIGR00229">
    <property type="entry name" value="sensory_box"/>
    <property type="match status" value="1"/>
</dbReference>
<sequence>MVCFCDSDSHNFSLSAVPSDPSKGHTQPSNIDEDHCEVGEADKNKATISVNTLLNELTSKCKGAGVTETRCTTVSASQSGERVICSSLMLSLTKVQQSFVLANPHLPDTPIVHASEMFLRLTGYSHEEVVGRNCRFLQGPETDCRAVQLIGECIRAGKSCTVKLLNYRKDKTPFWNLLHIAPVRSSAGKVAFYVGVQLDVTSVEEPCSAECETSPQIKQLGAVGAVRVAVRSLQGEGLRRVRKNH</sequence>
<reference evidence="9" key="1">
    <citation type="journal article" date="2016" name="Proc. Natl. Acad. Sci. U.S.A.">
        <title>Functional and topological diversity of LOV domain photoreceptors.</title>
        <authorList>
            <person name="Glantz S.T."/>
            <person name="Carpenter E.J."/>
            <person name="Melkonian M."/>
            <person name="Gardner K.H."/>
            <person name="Boyden E.S."/>
            <person name="Wong G.K."/>
            <person name="Chow B.Y."/>
        </authorList>
    </citation>
    <scope>NUCLEOTIDE SEQUENCE</scope>
    <source>
        <strain evidence="9">UJTT_2020579</strain>
    </source>
</reference>
<dbReference type="Gene3D" id="3.30.450.20">
    <property type="entry name" value="PAS domain"/>
    <property type="match status" value="1"/>
</dbReference>
<dbReference type="InterPro" id="IPR000014">
    <property type="entry name" value="PAS"/>
</dbReference>
<dbReference type="PANTHER" id="PTHR47429">
    <property type="entry name" value="PROTEIN TWIN LOV 1"/>
    <property type="match status" value="1"/>
</dbReference>
<keyword evidence="6" id="KW-0675">Receptor</keyword>
<evidence type="ECO:0000256" key="1">
    <source>
        <dbReference type="ARBA" id="ARBA00022543"/>
    </source>
</evidence>
<evidence type="ECO:0000256" key="2">
    <source>
        <dbReference type="ARBA" id="ARBA00022606"/>
    </source>
</evidence>
<dbReference type="EMBL" id="KU701229">
    <property type="protein sequence ID" value="AML78868.1"/>
    <property type="molecule type" value="mRNA"/>
</dbReference>
<evidence type="ECO:0000259" key="8">
    <source>
        <dbReference type="PROSITE" id="PS50113"/>
    </source>
</evidence>
<evidence type="ECO:0000313" key="9">
    <source>
        <dbReference type="EMBL" id="AML78868.1"/>
    </source>
</evidence>
<evidence type="ECO:0000256" key="3">
    <source>
        <dbReference type="ARBA" id="ARBA00022630"/>
    </source>
</evidence>
<keyword evidence="2" id="KW-0716">Sensory transduction</keyword>
<keyword evidence="3" id="KW-0285">Flavoprotein</keyword>
<dbReference type="CDD" id="cd00130">
    <property type="entry name" value="PAS"/>
    <property type="match status" value="1"/>
</dbReference>
<protein>
    <submittedName>
        <fullName evidence="9">Putative LOV domain-containing protein</fullName>
    </submittedName>
</protein>
<dbReference type="InterPro" id="IPR000700">
    <property type="entry name" value="PAS-assoc_C"/>
</dbReference>
<evidence type="ECO:0000256" key="6">
    <source>
        <dbReference type="ARBA" id="ARBA00023170"/>
    </source>
</evidence>
<proteinExistence type="evidence at transcript level"/>
<evidence type="ECO:0000256" key="5">
    <source>
        <dbReference type="ARBA" id="ARBA00022991"/>
    </source>
</evidence>
<dbReference type="PROSITE" id="PS50112">
    <property type="entry name" value="PAS"/>
    <property type="match status" value="1"/>
</dbReference>
<dbReference type="AlphaFoldDB" id="A0A126X2G7"/>
<dbReference type="PANTHER" id="PTHR47429:SF2">
    <property type="entry name" value="PROTEIN TWIN LOV 1"/>
    <property type="match status" value="1"/>
</dbReference>
<evidence type="ECO:0000256" key="4">
    <source>
        <dbReference type="ARBA" id="ARBA00022643"/>
    </source>
</evidence>
<dbReference type="GO" id="GO:0009637">
    <property type="term" value="P:response to blue light"/>
    <property type="evidence" value="ECO:0007669"/>
    <property type="project" value="UniProtKB-ARBA"/>
</dbReference>
<keyword evidence="4" id="KW-0288">FMN</keyword>
<dbReference type="InterPro" id="IPR001610">
    <property type="entry name" value="PAC"/>
</dbReference>
<dbReference type="GO" id="GO:0005634">
    <property type="term" value="C:nucleus"/>
    <property type="evidence" value="ECO:0007669"/>
    <property type="project" value="TreeGrafter"/>
</dbReference>
<keyword evidence="5" id="KW-0157">Chromophore</keyword>
<evidence type="ECO:0000259" key="7">
    <source>
        <dbReference type="PROSITE" id="PS50112"/>
    </source>
</evidence>
<feature type="domain" description="PAS" evidence="7">
    <location>
        <begin position="111"/>
        <end position="157"/>
    </location>
</feature>